<protein>
    <submittedName>
        <fullName evidence="1">Uncharacterized protein</fullName>
    </submittedName>
</protein>
<keyword evidence="2" id="KW-1185">Reference proteome</keyword>
<evidence type="ECO:0000313" key="2">
    <source>
        <dbReference type="Proteomes" id="UP000291116"/>
    </source>
</evidence>
<proteinExistence type="predicted"/>
<name>A0A448ZGJ0_9STRA</name>
<evidence type="ECO:0000313" key="1">
    <source>
        <dbReference type="EMBL" id="VEU41148.1"/>
    </source>
</evidence>
<sequence>MEGHSDLIISRMRSLATPSSFHSMARKAGMYTGEKTNSSQNVRCKTRDIDLPGTARLMNWYHWCRTGATNVAFNKAKRPICARFNSKGSPLGSCSSCCVGLSACFLSHSSRRCCRSCSCVIFCARAFPSDEIRAADMHFVVIGCVSSFFEYQSNPERKEKRKLFPDADELPAASAFAENNRRPKPWSVFFFGWTETGSWRCDAMLAIVTACSLAYKRDDPGMSIRPRENTFCMLVVRMFK</sequence>
<organism evidence="1 2">
    <name type="scientific">Pseudo-nitzschia multistriata</name>
    <dbReference type="NCBI Taxonomy" id="183589"/>
    <lineage>
        <taxon>Eukaryota</taxon>
        <taxon>Sar</taxon>
        <taxon>Stramenopiles</taxon>
        <taxon>Ochrophyta</taxon>
        <taxon>Bacillariophyta</taxon>
        <taxon>Bacillariophyceae</taxon>
        <taxon>Bacillariophycidae</taxon>
        <taxon>Bacillariales</taxon>
        <taxon>Bacillariaceae</taxon>
        <taxon>Pseudo-nitzschia</taxon>
    </lineage>
</organism>
<dbReference type="AlphaFoldDB" id="A0A448ZGJ0"/>
<dbReference type="EMBL" id="CAACVS010000335">
    <property type="protein sequence ID" value="VEU41148.1"/>
    <property type="molecule type" value="Genomic_DNA"/>
</dbReference>
<accession>A0A448ZGJ0</accession>
<gene>
    <name evidence="1" type="ORF">PSNMU_V1.4_AUG-EV-PASAV3_0081150</name>
</gene>
<reference evidence="1 2" key="1">
    <citation type="submission" date="2019-01" db="EMBL/GenBank/DDBJ databases">
        <authorList>
            <person name="Ferrante I. M."/>
        </authorList>
    </citation>
    <scope>NUCLEOTIDE SEQUENCE [LARGE SCALE GENOMIC DNA]</scope>
    <source>
        <strain evidence="1 2">B856</strain>
    </source>
</reference>
<dbReference type="Proteomes" id="UP000291116">
    <property type="component" value="Unassembled WGS sequence"/>
</dbReference>